<dbReference type="Gene3D" id="3.30.300.30">
    <property type="match status" value="1"/>
</dbReference>
<dbReference type="Pfam" id="PF00501">
    <property type="entry name" value="AMP-binding"/>
    <property type="match status" value="1"/>
</dbReference>
<reference evidence="3 4" key="1">
    <citation type="submission" date="2019-09" db="EMBL/GenBank/DDBJ databases">
        <title>Parvibaculum sedimenti sp. nov., isolated from sediment.</title>
        <authorList>
            <person name="Wang Y."/>
        </authorList>
    </citation>
    <scope>NUCLEOTIDE SEQUENCE [LARGE SCALE GENOMIC DNA]</scope>
    <source>
        <strain evidence="3 4">HXT-9</strain>
    </source>
</reference>
<dbReference type="InterPro" id="IPR000873">
    <property type="entry name" value="AMP-dep_synth/lig_dom"/>
</dbReference>
<dbReference type="InterPro" id="IPR020845">
    <property type="entry name" value="AMP-binding_CS"/>
</dbReference>
<feature type="domain" description="AMP-dependent synthetase/ligase" evidence="1">
    <location>
        <begin position="18"/>
        <end position="384"/>
    </location>
</feature>
<feature type="domain" description="AMP-binding enzyme C-terminal" evidence="2">
    <location>
        <begin position="444"/>
        <end position="507"/>
    </location>
</feature>
<keyword evidence="4" id="KW-1185">Reference proteome</keyword>
<name>A0A6N6VFP4_9HYPH</name>
<evidence type="ECO:0000313" key="3">
    <source>
        <dbReference type="EMBL" id="KAB7739500.1"/>
    </source>
</evidence>
<protein>
    <submittedName>
        <fullName evidence="3">AMP-binding protein</fullName>
    </submittedName>
</protein>
<dbReference type="PANTHER" id="PTHR43767:SF1">
    <property type="entry name" value="NONRIBOSOMAL PEPTIDE SYNTHASE PES1 (EUROFUNG)-RELATED"/>
    <property type="match status" value="1"/>
</dbReference>
<dbReference type="InterPro" id="IPR050237">
    <property type="entry name" value="ATP-dep_AMP-bd_enzyme"/>
</dbReference>
<dbReference type="PANTHER" id="PTHR43767">
    <property type="entry name" value="LONG-CHAIN-FATTY-ACID--COA LIGASE"/>
    <property type="match status" value="1"/>
</dbReference>
<dbReference type="Gene3D" id="3.40.50.12780">
    <property type="entry name" value="N-terminal domain of ligase-like"/>
    <property type="match status" value="1"/>
</dbReference>
<organism evidence="3 4">
    <name type="scientific">Parvibaculum sedimenti</name>
    <dbReference type="NCBI Taxonomy" id="2608632"/>
    <lineage>
        <taxon>Bacteria</taxon>
        <taxon>Pseudomonadati</taxon>
        <taxon>Pseudomonadota</taxon>
        <taxon>Alphaproteobacteria</taxon>
        <taxon>Hyphomicrobiales</taxon>
        <taxon>Parvibaculaceae</taxon>
        <taxon>Parvibaculum</taxon>
    </lineage>
</organism>
<gene>
    <name evidence="3" type="ORF">F2P47_12335</name>
</gene>
<evidence type="ECO:0000259" key="2">
    <source>
        <dbReference type="Pfam" id="PF13193"/>
    </source>
</evidence>
<dbReference type="InterPro" id="IPR045851">
    <property type="entry name" value="AMP-bd_C_sf"/>
</dbReference>
<dbReference type="Proteomes" id="UP000468901">
    <property type="component" value="Unassembled WGS sequence"/>
</dbReference>
<dbReference type="InterPro" id="IPR025110">
    <property type="entry name" value="AMP-bd_C"/>
</dbReference>
<accession>A0A6N6VFP4</accession>
<dbReference type="Pfam" id="PF13193">
    <property type="entry name" value="AMP-binding_C"/>
    <property type="match status" value="1"/>
</dbReference>
<dbReference type="GO" id="GO:0016878">
    <property type="term" value="F:acid-thiol ligase activity"/>
    <property type="evidence" value="ECO:0007669"/>
    <property type="project" value="UniProtKB-ARBA"/>
</dbReference>
<dbReference type="EMBL" id="WESC01000010">
    <property type="protein sequence ID" value="KAB7739500.1"/>
    <property type="molecule type" value="Genomic_DNA"/>
</dbReference>
<dbReference type="SUPFAM" id="SSF56801">
    <property type="entry name" value="Acetyl-CoA synthetase-like"/>
    <property type="match status" value="1"/>
</dbReference>
<comment type="caution">
    <text evidence="3">The sequence shown here is derived from an EMBL/GenBank/DDBJ whole genome shotgun (WGS) entry which is preliminary data.</text>
</comment>
<evidence type="ECO:0000259" key="1">
    <source>
        <dbReference type="Pfam" id="PF00501"/>
    </source>
</evidence>
<dbReference type="AlphaFoldDB" id="A0A6N6VFP4"/>
<dbReference type="PROSITE" id="PS00455">
    <property type="entry name" value="AMP_BINDING"/>
    <property type="match status" value="1"/>
</dbReference>
<evidence type="ECO:0000313" key="4">
    <source>
        <dbReference type="Proteomes" id="UP000468901"/>
    </source>
</evidence>
<proteinExistence type="predicted"/>
<sequence length="537" mass="58777">MPWNFGDILDAISPVLPQDAPAFIHQDRVITWGESTKRTNNLARALIERGAKPGDKVAFYMRNRPEYMELLNACFKARLTHVNVNYRYKADEVFYIFDNSDAQTVVYGSEFRDIIEEIRPRLTKVHTFVEVNDGGEIASFAERYETLANTGSGEKLDIKRSPDDLLFIYTGGTTGMPKGVMWRHDDLREVQLAAGRKLGPVPETMEQLVEALKLMGPQGCHLPACPLMHGTGLLSSLGVIMAGGALVTLESPSLDADELWEAVDRNKVQSIAIVGDAFAKPMLRTLDETPGKYDLSSIVTIISSGVMWSTEVKRSLLKHIPQAIMTDSFGASEGIGFGASMMTKDGEIGTAKFQIGDRCKVFDEKEEQVEPGSGKPGIIAMAAPIPVGYYKDEKKTAETFRTIKGERYSIPGDWCTVEADGTLTLLGRGSVCINTAGEKVYPEEVEEVLKTHPAVEDALVVGLPDEKWGQAVTGIIKLAHGHSFDEAAIRAHVREKLAGYKTPKRILLGATIAFRAPNGKADYKGVTAFAKHELGVA</sequence>
<dbReference type="NCBIfam" id="NF005863">
    <property type="entry name" value="PRK07798.1"/>
    <property type="match status" value="1"/>
</dbReference>
<dbReference type="RefSeq" id="WP_152216671.1">
    <property type="nucleotide sequence ID" value="NZ_WESC01000010.1"/>
</dbReference>
<dbReference type="InterPro" id="IPR042099">
    <property type="entry name" value="ANL_N_sf"/>
</dbReference>